<evidence type="ECO:0000256" key="3">
    <source>
        <dbReference type="ARBA" id="ARBA00023125"/>
    </source>
</evidence>
<evidence type="ECO:0000259" key="5">
    <source>
        <dbReference type="Pfam" id="PF01385"/>
    </source>
</evidence>
<gene>
    <name evidence="7" type="ORF">OSCT_2157</name>
</gene>
<sequence length="399" mass="44746">MQLVEQHVITPTDSRFGVIDAAAFAAKNLYNAANYRVRQSFIHDGVYLNYHEIHRQMRATAPYQALPRKVSQQVLMLLDRSWKSFFAAIAAYRNNPSACTGRPGLPRYLDKTKGRYALVYTVQALSRPALAQQVIKPSGLPIEVKTNQRRIAQVRIVPRSGFYVVEVIYERPVEPAAGDPALVAGIDVGLNNLAAITSNKPGFVPVLVNGRPLKHINQFYNKQRAHLQSKLGRKGSTHLMERITNRRNRQITHYLHTHSRRIIDMLVREGIGVLIIGKNDGWKQQITIGRRNNQNFVQVPHARFIQMLQYKAELVGIAVRTINESHTSTCSFLDGEPIGHRERYVGTRVTRGMFRAADGRWLNADVNGAYNIIRKAIPNAFGNGIGGVVVHPVGIAPTN</sequence>
<accession>E1IFQ6</accession>
<evidence type="ECO:0000256" key="4">
    <source>
        <dbReference type="ARBA" id="ARBA00023172"/>
    </source>
</evidence>
<comment type="similarity">
    <text evidence="1">In the C-terminal section; belongs to the transposase 35 family.</text>
</comment>
<dbReference type="AlphaFoldDB" id="E1IFQ6"/>
<reference evidence="7 8" key="1">
    <citation type="journal article" date="2011" name="J. Bacteriol.">
        <title>Draft genome sequence of the anoxygenic filamentous phototrophic bacterium Oscillochloris trichoides subsp. DG-6.</title>
        <authorList>
            <person name="Kuznetsov B.B."/>
            <person name="Ivanovsky R.N."/>
            <person name="Keppen O.I."/>
            <person name="Sukhacheva M.V."/>
            <person name="Bumazhkin B.K."/>
            <person name="Patutina E.O."/>
            <person name="Beletsky A.V."/>
            <person name="Mardanov A.V."/>
            <person name="Baslerov R.V."/>
            <person name="Panteleeva A.N."/>
            <person name="Kolganova T.V."/>
            <person name="Ravin N.V."/>
            <person name="Skryabin K.G."/>
        </authorList>
    </citation>
    <scope>NUCLEOTIDE SEQUENCE [LARGE SCALE GENOMIC DNA]</scope>
    <source>
        <strain evidence="7 8">DG-6</strain>
    </source>
</reference>
<organism evidence="7 8">
    <name type="scientific">Oscillochloris trichoides DG-6</name>
    <dbReference type="NCBI Taxonomy" id="765420"/>
    <lineage>
        <taxon>Bacteria</taxon>
        <taxon>Bacillati</taxon>
        <taxon>Chloroflexota</taxon>
        <taxon>Chloroflexia</taxon>
        <taxon>Chloroflexales</taxon>
        <taxon>Chloroflexineae</taxon>
        <taxon>Oscillochloridaceae</taxon>
        <taxon>Oscillochloris</taxon>
    </lineage>
</organism>
<dbReference type="InterPro" id="IPR001959">
    <property type="entry name" value="Transposase"/>
</dbReference>
<comment type="caution">
    <text evidence="7">The sequence shown here is derived from an EMBL/GenBank/DDBJ whole genome shotgun (WGS) entry which is preliminary data.</text>
</comment>
<keyword evidence="3" id="KW-0238">DNA-binding</keyword>
<dbReference type="Pfam" id="PF07282">
    <property type="entry name" value="Cas12f1-like_TNB"/>
    <property type="match status" value="1"/>
</dbReference>
<evidence type="ECO:0000313" key="8">
    <source>
        <dbReference type="Proteomes" id="UP000054010"/>
    </source>
</evidence>
<dbReference type="HOGENOM" id="CLU_032903_16_0_0"/>
<dbReference type="NCBIfam" id="TIGR01766">
    <property type="entry name" value="IS200/IS605 family accessory protein TnpB-like domain"/>
    <property type="match status" value="1"/>
</dbReference>
<name>E1IFQ6_9CHLR</name>
<dbReference type="STRING" id="765420.OSCT_2157"/>
<dbReference type="Proteomes" id="UP000054010">
    <property type="component" value="Unassembled WGS sequence"/>
</dbReference>
<dbReference type="GO" id="GO:0003677">
    <property type="term" value="F:DNA binding"/>
    <property type="evidence" value="ECO:0007669"/>
    <property type="project" value="UniProtKB-KW"/>
</dbReference>
<proteinExistence type="inferred from homology"/>
<keyword evidence="4" id="KW-0233">DNA recombination</keyword>
<evidence type="ECO:0008006" key="9">
    <source>
        <dbReference type="Google" id="ProtNLM"/>
    </source>
</evidence>
<dbReference type="OrthoDB" id="140422at2"/>
<evidence type="ECO:0000256" key="2">
    <source>
        <dbReference type="ARBA" id="ARBA00022578"/>
    </source>
</evidence>
<evidence type="ECO:0000313" key="7">
    <source>
        <dbReference type="EMBL" id="EFO79947.1"/>
    </source>
</evidence>
<protein>
    <recommendedName>
        <fullName evidence="9">Transposase</fullName>
    </recommendedName>
</protein>
<dbReference type="eggNOG" id="COG0675">
    <property type="taxonomic scope" value="Bacteria"/>
</dbReference>
<dbReference type="GO" id="GO:0006310">
    <property type="term" value="P:DNA recombination"/>
    <property type="evidence" value="ECO:0007669"/>
    <property type="project" value="UniProtKB-KW"/>
</dbReference>
<feature type="domain" description="Cas12f1-like TNB" evidence="6">
    <location>
        <begin position="301"/>
        <end position="372"/>
    </location>
</feature>
<evidence type="ECO:0000259" key="6">
    <source>
        <dbReference type="Pfam" id="PF07282"/>
    </source>
</evidence>
<dbReference type="InterPro" id="IPR010095">
    <property type="entry name" value="Cas12f1-like_TNB"/>
</dbReference>
<dbReference type="NCBIfam" id="NF040570">
    <property type="entry name" value="guided_TnpB"/>
    <property type="match status" value="1"/>
</dbReference>
<keyword evidence="2" id="KW-0815">Transposition</keyword>
<keyword evidence="8" id="KW-1185">Reference proteome</keyword>
<feature type="domain" description="Probable transposase IS891/IS1136/IS1341" evidence="5">
    <location>
        <begin position="168"/>
        <end position="279"/>
    </location>
</feature>
<evidence type="ECO:0000256" key="1">
    <source>
        <dbReference type="ARBA" id="ARBA00008761"/>
    </source>
</evidence>
<dbReference type="EMBL" id="ADVR01000094">
    <property type="protein sequence ID" value="EFO79947.1"/>
    <property type="molecule type" value="Genomic_DNA"/>
</dbReference>
<dbReference type="GO" id="GO:0032196">
    <property type="term" value="P:transposition"/>
    <property type="evidence" value="ECO:0007669"/>
    <property type="project" value="UniProtKB-KW"/>
</dbReference>
<dbReference type="Pfam" id="PF01385">
    <property type="entry name" value="OrfB_IS605"/>
    <property type="match status" value="1"/>
</dbReference>